<dbReference type="EMBL" id="CARXXK010000002">
    <property type="protein sequence ID" value="CAI6355597.1"/>
    <property type="molecule type" value="Genomic_DNA"/>
</dbReference>
<dbReference type="Proteomes" id="UP001160148">
    <property type="component" value="Unassembled WGS sequence"/>
</dbReference>
<gene>
    <name evidence="1" type="ORF">MEUPH1_LOCUS11431</name>
    <name evidence="2" type="ORF">MEUPH1_LOCUS22897</name>
</gene>
<proteinExistence type="predicted"/>
<protein>
    <submittedName>
        <fullName evidence="1">Uncharacterized protein</fullName>
    </submittedName>
</protein>
<evidence type="ECO:0000313" key="2">
    <source>
        <dbReference type="EMBL" id="CAI6368555.1"/>
    </source>
</evidence>
<dbReference type="AlphaFoldDB" id="A0AAV0WIF5"/>
<evidence type="ECO:0000313" key="3">
    <source>
        <dbReference type="Proteomes" id="UP001160148"/>
    </source>
</evidence>
<dbReference type="EMBL" id="CARXXK010000005">
    <property type="protein sequence ID" value="CAI6368555.1"/>
    <property type="molecule type" value="Genomic_DNA"/>
</dbReference>
<reference evidence="1 3" key="1">
    <citation type="submission" date="2023-01" db="EMBL/GenBank/DDBJ databases">
        <authorList>
            <person name="Whitehead M."/>
        </authorList>
    </citation>
    <scope>NUCLEOTIDE SEQUENCE [LARGE SCALE GENOMIC DNA]</scope>
</reference>
<keyword evidence="3" id="KW-1185">Reference proteome</keyword>
<evidence type="ECO:0000313" key="1">
    <source>
        <dbReference type="EMBL" id="CAI6355597.1"/>
    </source>
</evidence>
<accession>A0AAV0WIF5</accession>
<comment type="caution">
    <text evidence="1">The sequence shown here is derived from an EMBL/GenBank/DDBJ whole genome shotgun (WGS) entry which is preliminary data.</text>
</comment>
<sequence length="77" mass="8930">MNFGNKNETNSGKRKRIKLEFLECGKTFDNDNLRSSIADDRLDSLMILSLEKDVVDQLDMNKIATLWATLKNRRINI</sequence>
<organism evidence="1 3">
    <name type="scientific">Macrosiphum euphorbiae</name>
    <name type="common">potato aphid</name>
    <dbReference type="NCBI Taxonomy" id="13131"/>
    <lineage>
        <taxon>Eukaryota</taxon>
        <taxon>Metazoa</taxon>
        <taxon>Ecdysozoa</taxon>
        <taxon>Arthropoda</taxon>
        <taxon>Hexapoda</taxon>
        <taxon>Insecta</taxon>
        <taxon>Pterygota</taxon>
        <taxon>Neoptera</taxon>
        <taxon>Paraneoptera</taxon>
        <taxon>Hemiptera</taxon>
        <taxon>Sternorrhyncha</taxon>
        <taxon>Aphidomorpha</taxon>
        <taxon>Aphidoidea</taxon>
        <taxon>Aphididae</taxon>
        <taxon>Macrosiphini</taxon>
        <taxon>Macrosiphum</taxon>
    </lineage>
</organism>
<name>A0AAV0WIF5_9HEMI</name>